<evidence type="ECO:0000256" key="1">
    <source>
        <dbReference type="ARBA" id="ARBA00010617"/>
    </source>
</evidence>
<keyword evidence="3" id="KW-1185">Reference proteome</keyword>
<dbReference type="GO" id="GO:0016705">
    <property type="term" value="F:oxidoreductase activity, acting on paired donors, with incorporation or reduction of molecular oxygen"/>
    <property type="evidence" value="ECO:0007669"/>
    <property type="project" value="InterPro"/>
</dbReference>
<organism evidence="2 3">
    <name type="scientific">Streptomyces sparsogenes DSM 40356</name>
    <dbReference type="NCBI Taxonomy" id="1331668"/>
    <lineage>
        <taxon>Bacteria</taxon>
        <taxon>Bacillati</taxon>
        <taxon>Actinomycetota</taxon>
        <taxon>Actinomycetes</taxon>
        <taxon>Kitasatosporales</taxon>
        <taxon>Streptomycetaceae</taxon>
        <taxon>Streptomyces</taxon>
    </lineage>
</organism>
<evidence type="ECO:0000313" key="3">
    <source>
        <dbReference type="Proteomes" id="UP000186168"/>
    </source>
</evidence>
<dbReference type="Proteomes" id="UP000186168">
    <property type="component" value="Unassembled WGS sequence"/>
</dbReference>
<dbReference type="GO" id="GO:0020037">
    <property type="term" value="F:heme binding"/>
    <property type="evidence" value="ECO:0007669"/>
    <property type="project" value="InterPro"/>
</dbReference>
<comment type="caution">
    <text evidence="2">The sequence shown here is derived from an EMBL/GenBank/DDBJ whole genome shotgun (WGS) entry which is preliminary data.</text>
</comment>
<name>A0A1R1SCI3_9ACTN</name>
<sequence>MIFNLLRPGDDSVNAYHPSPADGPSVPAGCPAHPDAVRMHTEQLQTDPAELYQRLRREHGPVAPVLLDNDIPAWYVLGYRELHRVTSDPSLFARDSRRWHAWDYIPDDWPLMPFVGYRPTMLFAEGAEHQRRAEAMYDALASVDQFELRAEAERVADELIDAFAPSGHAELITDYVSQVPMRVVTRLFGLDPGVAAAIQRDTVEMVSATEGTMAAYQRVHDRMVALVAEVRGDPGMPGIPARMAEHPAGLTDEEIVNDLIGTVYASHQSTTDWIGNALRLMLTDERFAVTLAGGRRSVGQALNEVLWEDTPVPSFVGRWAAEDTVLGGQRIKKGDCLVLGLAAANADPSIRPDFQAGAAGNQAHMSFSYGEHGCPAPARELAEVISMTAIEVLLDRLPDVALAVPAEELEWRTSVWFRGVRALPVEFTPALG</sequence>
<dbReference type="STRING" id="67365.GCA_001704635_02716"/>
<comment type="similarity">
    <text evidence="1">Belongs to the cytochrome P450 family.</text>
</comment>
<dbReference type="GO" id="GO:0005506">
    <property type="term" value="F:iron ion binding"/>
    <property type="evidence" value="ECO:0007669"/>
    <property type="project" value="InterPro"/>
</dbReference>
<dbReference type="RefSeq" id="WP_174589120.1">
    <property type="nucleotide sequence ID" value="NZ_ASQP01000384.1"/>
</dbReference>
<protein>
    <submittedName>
        <fullName evidence="2">Cytochrome P450</fullName>
    </submittedName>
</protein>
<dbReference type="EMBL" id="ASQP01000384">
    <property type="protein sequence ID" value="OMI35932.1"/>
    <property type="molecule type" value="Genomic_DNA"/>
</dbReference>
<dbReference type="GO" id="GO:0004497">
    <property type="term" value="F:monooxygenase activity"/>
    <property type="evidence" value="ECO:0007669"/>
    <property type="project" value="InterPro"/>
</dbReference>
<dbReference type="AlphaFoldDB" id="A0A1R1SCI3"/>
<dbReference type="PANTHER" id="PTHR46696">
    <property type="entry name" value="P450, PUTATIVE (EUROFUNG)-RELATED"/>
    <property type="match status" value="1"/>
</dbReference>
<reference evidence="2 3" key="1">
    <citation type="submission" date="2013-05" db="EMBL/GenBank/DDBJ databases">
        <title>Genome sequence of Streptomyces sparsogenes DSM 40356.</title>
        <authorList>
            <person name="Coyne S."/>
            <person name="Seebeck F.P."/>
        </authorList>
    </citation>
    <scope>NUCLEOTIDE SEQUENCE [LARGE SCALE GENOMIC DNA]</scope>
    <source>
        <strain evidence="2 3">DSM 40356</strain>
    </source>
</reference>
<dbReference type="PANTHER" id="PTHR46696:SF1">
    <property type="entry name" value="CYTOCHROME P450 YJIB-RELATED"/>
    <property type="match status" value="1"/>
</dbReference>
<evidence type="ECO:0000313" key="2">
    <source>
        <dbReference type="EMBL" id="OMI35932.1"/>
    </source>
</evidence>
<dbReference type="InterPro" id="IPR002397">
    <property type="entry name" value="Cyt_P450_B"/>
</dbReference>
<dbReference type="CDD" id="cd20623">
    <property type="entry name" value="CYP_unk"/>
    <property type="match status" value="1"/>
</dbReference>
<gene>
    <name evidence="2" type="ORF">SPAR_28791</name>
</gene>
<accession>A0A1R1SCI3</accession>
<dbReference type="Gene3D" id="1.10.630.10">
    <property type="entry name" value="Cytochrome P450"/>
    <property type="match status" value="1"/>
</dbReference>
<dbReference type="SUPFAM" id="SSF48264">
    <property type="entry name" value="Cytochrome P450"/>
    <property type="match status" value="1"/>
</dbReference>
<dbReference type="GeneID" id="96747380"/>
<dbReference type="PRINTS" id="PR00359">
    <property type="entry name" value="BP450"/>
</dbReference>
<dbReference type="InterPro" id="IPR036396">
    <property type="entry name" value="Cyt_P450_sf"/>
</dbReference>
<proteinExistence type="inferred from homology"/>